<evidence type="ECO:0000313" key="2">
    <source>
        <dbReference type="EMBL" id="SDG81363.1"/>
    </source>
</evidence>
<dbReference type="SUPFAM" id="SSF103515">
    <property type="entry name" value="Autotransporter"/>
    <property type="match status" value="1"/>
</dbReference>
<evidence type="ECO:0000256" key="1">
    <source>
        <dbReference type="SAM" id="SignalP"/>
    </source>
</evidence>
<dbReference type="InterPro" id="IPR036709">
    <property type="entry name" value="Autotransporte_beta_dom_sf"/>
</dbReference>
<reference evidence="3" key="1">
    <citation type="submission" date="2016-10" db="EMBL/GenBank/DDBJ databases">
        <authorList>
            <person name="Varghese N."/>
            <person name="Submissions S."/>
        </authorList>
    </citation>
    <scope>NUCLEOTIDE SEQUENCE [LARGE SCALE GENOMIC DNA]</scope>
    <source>
        <strain evidence="3">DSM 15363</strain>
    </source>
</reference>
<proteinExistence type="predicted"/>
<gene>
    <name evidence="2" type="ORF">SAMN04489796_101657</name>
</gene>
<accession>A0A1G7XB81</accession>
<feature type="chain" id="PRO_5011775614" evidence="1">
    <location>
        <begin position="21"/>
        <end position="304"/>
    </location>
</feature>
<dbReference type="NCBIfam" id="TIGR03519">
    <property type="entry name" value="T9SS_PorP_fam"/>
    <property type="match status" value="1"/>
</dbReference>
<evidence type="ECO:0000313" key="3">
    <source>
        <dbReference type="Proteomes" id="UP000199492"/>
    </source>
</evidence>
<keyword evidence="1" id="KW-0732">Signal</keyword>
<feature type="signal peptide" evidence="1">
    <location>
        <begin position="1"/>
        <end position="20"/>
    </location>
</feature>
<dbReference type="OrthoDB" id="1114455at2"/>
<dbReference type="InterPro" id="IPR019861">
    <property type="entry name" value="PorP/SprF_Bacteroidetes"/>
</dbReference>
<sequence length="304" mass="33672">MKKLSIIAVLLLAFQLQMHGQQDPQYTQYMYNMNLVNPAYAGSKENLSFGLLYRNQWTKIDGGPETGTFFGHAPIGNNLGLGLSLISDQIGPVKETNAYIDLSYTLQLGGEHRLAFGVKAGATFHDIGLNSGVNVVDNTDPFFAQDINTTTPNVGAGFFYYTNKYYLSLSVPNLLSSVHLDADGYKIGSETQHYFLTGGYVFDLSPNTELKPSFMVKSAFDAPTSFDVNVNARFYKKFEIGASYRLDDSFSGLVNFALSPSVRIGYAYDAISSDIKAYAPASHEIMLLFDLNFSKRVSRSPRYF</sequence>
<dbReference type="AlphaFoldDB" id="A0A1G7XB81"/>
<name>A0A1G7XB81_9FLAO</name>
<dbReference type="STRING" id="262004.SAMN04489796_101657"/>
<dbReference type="RefSeq" id="WP_092466142.1">
    <property type="nucleotide sequence ID" value="NZ_FNCZ01000001.1"/>
</dbReference>
<dbReference type="Pfam" id="PF11751">
    <property type="entry name" value="PorP_SprF"/>
    <property type="match status" value="1"/>
</dbReference>
<keyword evidence="3" id="KW-1185">Reference proteome</keyword>
<organism evidence="2 3">
    <name type="scientific">Winogradskyella thalassocola</name>
    <dbReference type="NCBI Taxonomy" id="262004"/>
    <lineage>
        <taxon>Bacteria</taxon>
        <taxon>Pseudomonadati</taxon>
        <taxon>Bacteroidota</taxon>
        <taxon>Flavobacteriia</taxon>
        <taxon>Flavobacteriales</taxon>
        <taxon>Flavobacteriaceae</taxon>
        <taxon>Winogradskyella</taxon>
    </lineage>
</organism>
<dbReference type="Proteomes" id="UP000199492">
    <property type="component" value="Unassembled WGS sequence"/>
</dbReference>
<protein>
    <submittedName>
        <fullName evidence="2">Type IX secretion system membrane protein, PorP/SprF family</fullName>
    </submittedName>
</protein>
<dbReference type="EMBL" id="FNCZ01000001">
    <property type="protein sequence ID" value="SDG81363.1"/>
    <property type="molecule type" value="Genomic_DNA"/>
</dbReference>